<dbReference type="Gene3D" id="3.20.20.80">
    <property type="entry name" value="Glycosidases"/>
    <property type="match status" value="1"/>
</dbReference>
<dbReference type="InterPro" id="IPR006102">
    <property type="entry name" value="Ig-like_GH2"/>
</dbReference>
<comment type="catalytic activity">
    <reaction evidence="1">
        <text>Hydrolysis of terminal non-reducing beta-D-galactose residues in beta-D-galactosides.</text>
        <dbReference type="EC" id="3.2.1.23"/>
    </reaction>
</comment>
<dbReference type="InterPro" id="IPR006101">
    <property type="entry name" value="Glyco_hydro_2"/>
</dbReference>
<dbReference type="Gene3D" id="2.60.40.10">
    <property type="entry name" value="Immunoglobulins"/>
    <property type="match status" value="2"/>
</dbReference>
<dbReference type="InterPro" id="IPR036156">
    <property type="entry name" value="Beta-gal/glucu_dom_sf"/>
</dbReference>
<dbReference type="InterPro" id="IPR013783">
    <property type="entry name" value="Ig-like_fold"/>
</dbReference>
<dbReference type="GO" id="GO:0030246">
    <property type="term" value="F:carbohydrate binding"/>
    <property type="evidence" value="ECO:0007669"/>
    <property type="project" value="InterPro"/>
</dbReference>
<dbReference type="SUPFAM" id="SSF74650">
    <property type="entry name" value="Galactose mutarotase-like"/>
    <property type="match status" value="1"/>
</dbReference>
<dbReference type="InParanoid" id="A0A2S8SNT6"/>
<dbReference type="InterPro" id="IPR017853">
    <property type="entry name" value="GH"/>
</dbReference>
<dbReference type="PANTHER" id="PTHR46323">
    <property type="entry name" value="BETA-GALACTOSIDASE"/>
    <property type="match status" value="1"/>
</dbReference>
<evidence type="ECO:0000256" key="4">
    <source>
        <dbReference type="ARBA" id="ARBA00022801"/>
    </source>
</evidence>
<dbReference type="InterPro" id="IPR050347">
    <property type="entry name" value="Bact_Beta-galactosidase"/>
</dbReference>
<keyword evidence="10" id="KW-1185">Reference proteome</keyword>
<organism evidence="9 10">
    <name type="scientific">Abditibacterium utsteinense</name>
    <dbReference type="NCBI Taxonomy" id="1960156"/>
    <lineage>
        <taxon>Bacteria</taxon>
        <taxon>Pseudomonadati</taxon>
        <taxon>Abditibacteriota</taxon>
        <taxon>Abditibacteriia</taxon>
        <taxon>Abditibacteriales</taxon>
        <taxon>Abditibacteriaceae</taxon>
        <taxon>Abditibacterium</taxon>
    </lineage>
</organism>
<sequence length="964" mass="106198">MLIFHPMNKCASPISIATFGTVFVLFSHPIPVVQADATQTLYLSGTDKDHTVPWGFQVSTGRNSGKWTTIPVPSNWETKGFGNYTTGEARKSSEDGLYRFSFVPPANWRGKSVDLVFEGAMTDTSVKINGASAGPTHQGGFYRFKYDVTGLLQLGKPNLLEAMISKVSADNSVNRAEQQGDYWAFGGIYRPVYLEVKPAQHLERMAINARADGSFAADVFLNGVTDADTLSAQIQSLDGKAVGPAFSVRLPRGLANGARVPISTKIANPRLWTAETPNLYQVELKLKRGRREVHRVVQRFGFRTVEVRAGDGIYVNGRKIMLKGTNRHAFWPDSGRTTSAAIDRMDILLLKEMNMNAVRMSHYPPDQHFLDLCDELGLYVLDEIAGWQKKYDTPIGLKIVEETVVRDVNHPSILFWDNGNEGGWNTDLDDKYALFDPQKRTVLHPWSLFNDMQTGHYKTYRGTESLLDDNDIFLPTEFLHGLYDGGAGAGLDDYWNLMLKQPRAAGGFIWAFLDEGLVRSDQNGALDLYGNHFPDGIVGPYRQKEGSFYTIKDIWSPIQLGSRNYYETMFPANFNGQVSLLNHNSFTDASQCRFSWQLVNFQSPGAKQSGHTIVARGNAPSPSIAPGASGNLKLNLPANWRNSDALMLSVFDPSGREISAWNWPIKRAADFATRIVPADSNAAPPVLANEDAQLVTLTAGATQITISKTTGRIAGVKRGGAEFAFANGPALTAAVTTASEVKKASPERIPAPAKSEFVGLTRSQDGASQVVQATYSGNLKFVRYKLAPSGWLELSYAYNLTGPQDYMGVSFDFPEKQVTGVKWLGVGPYRVWKNRMRGGSLDVWSKAYNDTATGADTWNYPEFKGYYAKTTWAQLQTTQGPITMVTPDENLFLRLYTPRNGPDPRGSQAAFPGGDISWMDGIAPIGNKFHEAEVNGPQSGPNEAKGDYAHTIHLFFGTLNAPTR</sequence>
<dbReference type="SUPFAM" id="SSF51445">
    <property type="entry name" value="(Trans)glycosidases"/>
    <property type="match status" value="1"/>
</dbReference>
<evidence type="ECO:0000256" key="1">
    <source>
        <dbReference type="ARBA" id="ARBA00001412"/>
    </source>
</evidence>
<dbReference type="Pfam" id="PF02836">
    <property type="entry name" value="Glyco_hydro_2_C"/>
    <property type="match status" value="1"/>
</dbReference>
<gene>
    <name evidence="9" type="ORF">B1R32_1346</name>
</gene>
<dbReference type="InterPro" id="IPR008979">
    <property type="entry name" value="Galactose-bd-like_sf"/>
</dbReference>
<dbReference type="InterPro" id="IPR006104">
    <property type="entry name" value="Glyco_hydro_2_N"/>
</dbReference>
<dbReference type="PANTHER" id="PTHR46323:SF2">
    <property type="entry name" value="BETA-GALACTOSIDASE"/>
    <property type="match status" value="1"/>
</dbReference>
<evidence type="ECO:0000256" key="5">
    <source>
        <dbReference type="ARBA" id="ARBA00023295"/>
    </source>
</evidence>
<accession>A0A2S8SNT6</accession>
<dbReference type="InterPro" id="IPR011013">
    <property type="entry name" value="Gal_mutarotase_sf_dom"/>
</dbReference>
<dbReference type="SUPFAM" id="SSF49785">
    <property type="entry name" value="Galactose-binding domain-like"/>
    <property type="match status" value="1"/>
</dbReference>
<evidence type="ECO:0000256" key="3">
    <source>
        <dbReference type="ARBA" id="ARBA00012756"/>
    </source>
</evidence>
<feature type="domain" description="Glycosyl hydrolases family 2 sugar binding" evidence="8">
    <location>
        <begin position="68"/>
        <end position="198"/>
    </location>
</feature>
<dbReference type="Pfam" id="PF00703">
    <property type="entry name" value="Glyco_hydro_2"/>
    <property type="match status" value="1"/>
</dbReference>
<feature type="domain" description="Glycoside hydrolase family 2 catalytic" evidence="7">
    <location>
        <begin position="306"/>
        <end position="433"/>
    </location>
</feature>
<reference evidence="9 10" key="1">
    <citation type="journal article" date="2018" name="Syst. Appl. Microbiol.">
        <title>Abditibacterium utsteinense sp. nov., the first cultivated member of candidate phylum FBP, isolated from ice-free Antarctic soil samples.</title>
        <authorList>
            <person name="Tahon G."/>
            <person name="Tytgat B."/>
            <person name="Lebbe L."/>
            <person name="Carlier A."/>
            <person name="Willems A."/>
        </authorList>
    </citation>
    <scope>NUCLEOTIDE SEQUENCE [LARGE SCALE GENOMIC DNA]</scope>
    <source>
        <strain evidence="9 10">LMG 29911</strain>
    </source>
</reference>
<evidence type="ECO:0000256" key="2">
    <source>
        <dbReference type="ARBA" id="ARBA00007401"/>
    </source>
</evidence>
<evidence type="ECO:0000313" key="10">
    <source>
        <dbReference type="Proteomes" id="UP000237684"/>
    </source>
</evidence>
<name>A0A2S8SNT6_9BACT</name>
<keyword evidence="4" id="KW-0378">Hydrolase</keyword>
<evidence type="ECO:0000259" key="8">
    <source>
        <dbReference type="Pfam" id="PF02837"/>
    </source>
</evidence>
<dbReference type="InterPro" id="IPR014718">
    <property type="entry name" value="GH-type_carb-bd"/>
</dbReference>
<dbReference type="GO" id="GO:0009341">
    <property type="term" value="C:beta-galactosidase complex"/>
    <property type="evidence" value="ECO:0007669"/>
    <property type="project" value="TreeGrafter"/>
</dbReference>
<comment type="caution">
    <text evidence="9">The sequence shown here is derived from an EMBL/GenBank/DDBJ whole genome shotgun (WGS) entry which is preliminary data.</text>
</comment>
<comment type="similarity">
    <text evidence="2">Belongs to the glycosyl hydrolase 2 family.</text>
</comment>
<evidence type="ECO:0000259" key="6">
    <source>
        <dbReference type="Pfam" id="PF00703"/>
    </source>
</evidence>
<dbReference type="Gene3D" id="2.60.120.260">
    <property type="entry name" value="Galactose-binding domain-like"/>
    <property type="match status" value="1"/>
</dbReference>
<dbReference type="EC" id="3.2.1.23" evidence="3"/>
<dbReference type="GO" id="GO:0004565">
    <property type="term" value="F:beta-galactosidase activity"/>
    <property type="evidence" value="ECO:0007669"/>
    <property type="project" value="UniProtKB-EC"/>
</dbReference>
<dbReference type="Gene3D" id="2.70.98.10">
    <property type="match status" value="1"/>
</dbReference>
<dbReference type="PRINTS" id="PR00132">
    <property type="entry name" value="GLHYDRLASE2"/>
</dbReference>
<evidence type="ECO:0000313" key="9">
    <source>
        <dbReference type="EMBL" id="PQV62448.1"/>
    </source>
</evidence>
<dbReference type="EMBL" id="NIGF01000034">
    <property type="protein sequence ID" value="PQV62448.1"/>
    <property type="molecule type" value="Genomic_DNA"/>
</dbReference>
<dbReference type="SUPFAM" id="SSF49303">
    <property type="entry name" value="beta-Galactosidase/glucuronidase domain"/>
    <property type="match status" value="1"/>
</dbReference>
<evidence type="ECO:0000259" key="7">
    <source>
        <dbReference type="Pfam" id="PF02836"/>
    </source>
</evidence>
<dbReference type="GO" id="GO:0005990">
    <property type="term" value="P:lactose catabolic process"/>
    <property type="evidence" value="ECO:0007669"/>
    <property type="project" value="TreeGrafter"/>
</dbReference>
<dbReference type="AlphaFoldDB" id="A0A2S8SNT6"/>
<dbReference type="Pfam" id="PF02837">
    <property type="entry name" value="Glyco_hydro_2_N"/>
    <property type="match status" value="1"/>
</dbReference>
<keyword evidence="5" id="KW-0326">Glycosidase</keyword>
<protein>
    <recommendedName>
        <fullName evidence="3">beta-galactosidase</fullName>
        <ecNumber evidence="3">3.2.1.23</ecNumber>
    </recommendedName>
</protein>
<feature type="domain" description="Glycoside hydrolase family 2 immunoglobulin-like beta-sandwich" evidence="6">
    <location>
        <begin position="229"/>
        <end position="303"/>
    </location>
</feature>
<dbReference type="InterPro" id="IPR006103">
    <property type="entry name" value="Glyco_hydro_2_cat"/>
</dbReference>
<dbReference type="Proteomes" id="UP000237684">
    <property type="component" value="Unassembled WGS sequence"/>
</dbReference>
<proteinExistence type="inferred from homology"/>